<gene>
    <name evidence="3" type="ORF">EWB00_002036</name>
</gene>
<dbReference type="InterPro" id="IPR036638">
    <property type="entry name" value="HLH_DNA-bd_sf"/>
</dbReference>
<keyword evidence="4" id="KW-1185">Reference proteome</keyword>
<accession>A0A4Z2DWK1</accession>
<feature type="region of interest" description="Disordered" evidence="1">
    <location>
        <begin position="1"/>
        <end position="20"/>
    </location>
</feature>
<dbReference type="Proteomes" id="UP000311919">
    <property type="component" value="Unassembled WGS sequence"/>
</dbReference>
<dbReference type="PROSITE" id="PS50888">
    <property type="entry name" value="BHLH"/>
    <property type="match status" value="1"/>
</dbReference>
<evidence type="ECO:0000259" key="2">
    <source>
        <dbReference type="PROSITE" id="PS50888"/>
    </source>
</evidence>
<dbReference type="Pfam" id="PF00010">
    <property type="entry name" value="HLH"/>
    <property type="match status" value="1"/>
</dbReference>
<evidence type="ECO:0000313" key="4">
    <source>
        <dbReference type="Proteomes" id="UP000311919"/>
    </source>
</evidence>
<dbReference type="Gene3D" id="4.10.280.10">
    <property type="entry name" value="Helix-loop-helix DNA-binding domain"/>
    <property type="match status" value="1"/>
</dbReference>
<protein>
    <recommendedName>
        <fullName evidence="2">BHLH domain-containing protein</fullName>
    </recommendedName>
</protein>
<dbReference type="EMBL" id="SKCS01000017">
    <property type="protein sequence ID" value="TNN20896.1"/>
    <property type="molecule type" value="Genomic_DNA"/>
</dbReference>
<comment type="caution">
    <text evidence="3">The sequence shown here is derived from an EMBL/GenBank/DDBJ whole genome shotgun (WGS) entry which is preliminary data.</text>
</comment>
<evidence type="ECO:0000313" key="3">
    <source>
        <dbReference type="EMBL" id="TNN20896.1"/>
    </source>
</evidence>
<reference evidence="3 4" key="1">
    <citation type="submission" date="2019-03" db="EMBL/GenBank/DDBJ databases">
        <title>An improved genome assembly of the fluke Schistosoma japonicum.</title>
        <authorList>
            <person name="Hu W."/>
            <person name="Luo F."/>
            <person name="Yin M."/>
            <person name="Mo X."/>
            <person name="Sun C."/>
            <person name="Wu Q."/>
            <person name="Zhu B."/>
            <person name="Xiang M."/>
            <person name="Wang J."/>
            <person name="Wang Y."/>
            <person name="Zhang T."/>
            <person name="Xu B."/>
            <person name="Zheng H."/>
            <person name="Feng Z."/>
        </authorList>
    </citation>
    <scope>NUCLEOTIDE SEQUENCE [LARGE SCALE GENOMIC DNA]</scope>
    <source>
        <strain evidence="3">HuSjv2</strain>
        <tissue evidence="3">Worms</tissue>
    </source>
</reference>
<dbReference type="SUPFAM" id="SSF47459">
    <property type="entry name" value="HLH, helix-loop-helix DNA-binding domain"/>
    <property type="match status" value="1"/>
</dbReference>
<name>A0A4Z2DWK1_SCHJA</name>
<dbReference type="InterPro" id="IPR011598">
    <property type="entry name" value="bHLH_dom"/>
</dbReference>
<sequence length="189" mass="21930">MKSTMQNTLPNTTSSSNLHKRISANLRERKRMRLLNHAFNRLYSRLPKELLYSGSFLGHGNSAFSTSFARDYQRYYMQFYDVLKERQLTKYSLNPIDSYFEKQPISKFGVLRAAINYINILIKTLNNLSCDYLPESSSYGASQEQSIRSSTTNDYDHFFSSHMSYSSNLLVNEYIEESTNVAIIKTGKF</sequence>
<dbReference type="OrthoDB" id="10048995at2759"/>
<evidence type="ECO:0000256" key="1">
    <source>
        <dbReference type="SAM" id="MobiDB-lite"/>
    </source>
</evidence>
<feature type="domain" description="BHLH" evidence="2">
    <location>
        <begin position="19"/>
        <end position="121"/>
    </location>
</feature>
<feature type="compositionally biased region" description="Polar residues" evidence="1">
    <location>
        <begin position="1"/>
        <end position="17"/>
    </location>
</feature>
<dbReference type="AlphaFoldDB" id="A0A4Z2DWK1"/>
<dbReference type="GO" id="GO:0046983">
    <property type="term" value="F:protein dimerization activity"/>
    <property type="evidence" value="ECO:0007669"/>
    <property type="project" value="InterPro"/>
</dbReference>
<proteinExistence type="predicted"/>
<organism evidence="3 4">
    <name type="scientific">Schistosoma japonicum</name>
    <name type="common">Blood fluke</name>
    <dbReference type="NCBI Taxonomy" id="6182"/>
    <lineage>
        <taxon>Eukaryota</taxon>
        <taxon>Metazoa</taxon>
        <taxon>Spiralia</taxon>
        <taxon>Lophotrochozoa</taxon>
        <taxon>Platyhelminthes</taxon>
        <taxon>Trematoda</taxon>
        <taxon>Digenea</taxon>
        <taxon>Strigeidida</taxon>
        <taxon>Schistosomatoidea</taxon>
        <taxon>Schistosomatidae</taxon>
        <taxon>Schistosoma</taxon>
    </lineage>
</organism>